<sequence>MHKSPTLLILAAGMATRYGSLKQLDSFGPNGETIMDYSIYDAMRTGFGKVVFVIRKSIEEAFKATMHDRLPPQLHTAYVAQELDMLPPGFQVPAGRTKPWGTGHAVWAASANIQEPFAVINADDFYGYESFKLAVDFLNSSIDETEHGLVGFKLANTLSEHGSVSRGICTVGPGNTLTSLTELTKIARAEDGRILVQDEGAAYSELQGDELVSMNLMAFKPSVFPYFEQYLKEFLEEKGQELKTEFYLPAVVNEMLATGAAQVKVIPTPEKWFGVTYPEDKQSAIQQIKALTEANIYPQNLWEKTHAVQDER</sequence>
<dbReference type="RefSeq" id="WP_140621553.1">
    <property type="nucleotide sequence ID" value="NZ_VFRQ01000005.1"/>
</dbReference>
<dbReference type="GO" id="GO:0016740">
    <property type="term" value="F:transferase activity"/>
    <property type="evidence" value="ECO:0007669"/>
    <property type="project" value="UniProtKB-KW"/>
</dbReference>
<keyword evidence="2" id="KW-0808">Transferase</keyword>
<dbReference type="SUPFAM" id="SSF53448">
    <property type="entry name" value="Nucleotide-diphospho-sugar transferases"/>
    <property type="match status" value="1"/>
</dbReference>
<name>A0A501W6K7_9BACT</name>
<proteinExistence type="predicted"/>
<dbReference type="EMBL" id="VFRQ01000005">
    <property type="protein sequence ID" value="TPE43930.1"/>
    <property type="molecule type" value="Genomic_DNA"/>
</dbReference>
<keyword evidence="3" id="KW-1185">Reference proteome</keyword>
<dbReference type="OrthoDB" id="9779926at2"/>
<feature type="domain" description="Nucleotidyl transferase" evidence="1">
    <location>
        <begin position="9"/>
        <end position="237"/>
    </location>
</feature>
<protein>
    <submittedName>
        <fullName evidence="2">Nucleotidyltransferase</fullName>
    </submittedName>
</protein>
<comment type="caution">
    <text evidence="2">The sequence shown here is derived from an EMBL/GenBank/DDBJ whole genome shotgun (WGS) entry which is preliminary data.</text>
</comment>
<dbReference type="Gene3D" id="3.90.550.10">
    <property type="entry name" value="Spore Coat Polysaccharide Biosynthesis Protein SpsA, Chain A"/>
    <property type="match status" value="1"/>
</dbReference>
<accession>A0A501W6K7</accession>
<reference evidence="2 3" key="1">
    <citation type="submission" date="2019-06" db="EMBL/GenBank/DDBJ databases">
        <title>A novel bacterium of genus Pontibacter, isolated from marine sediment.</title>
        <authorList>
            <person name="Huang H."/>
            <person name="Mo K."/>
            <person name="Hu Y."/>
        </authorList>
    </citation>
    <scope>NUCLEOTIDE SEQUENCE [LARGE SCALE GENOMIC DNA]</scope>
    <source>
        <strain evidence="2 3">HB172049</strain>
    </source>
</reference>
<organism evidence="2 3">
    <name type="scientific">Pontibacter mangrovi</name>
    <dbReference type="NCBI Taxonomy" id="2589816"/>
    <lineage>
        <taxon>Bacteria</taxon>
        <taxon>Pseudomonadati</taxon>
        <taxon>Bacteroidota</taxon>
        <taxon>Cytophagia</taxon>
        <taxon>Cytophagales</taxon>
        <taxon>Hymenobacteraceae</taxon>
        <taxon>Pontibacter</taxon>
    </lineage>
</organism>
<dbReference type="InterPro" id="IPR029044">
    <property type="entry name" value="Nucleotide-diphossugar_trans"/>
</dbReference>
<dbReference type="Pfam" id="PF00483">
    <property type="entry name" value="NTP_transferase"/>
    <property type="match status" value="1"/>
</dbReference>
<evidence type="ECO:0000313" key="3">
    <source>
        <dbReference type="Proteomes" id="UP000316727"/>
    </source>
</evidence>
<gene>
    <name evidence="2" type="ORF">FJM65_10925</name>
</gene>
<dbReference type="Proteomes" id="UP000316727">
    <property type="component" value="Unassembled WGS sequence"/>
</dbReference>
<dbReference type="AlphaFoldDB" id="A0A501W6K7"/>
<dbReference type="InterPro" id="IPR005835">
    <property type="entry name" value="NTP_transferase_dom"/>
</dbReference>
<evidence type="ECO:0000313" key="2">
    <source>
        <dbReference type="EMBL" id="TPE43930.1"/>
    </source>
</evidence>
<evidence type="ECO:0000259" key="1">
    <source>
        <dbReference type="Pfam" id="PF00483"/>
    </source>
</evidence>